<keyword evidence="2" id="KW-1185">Reference proteome</keyword>
<accession>A0A6P1T2J3</accession>
<proteinExistence type="predicted"/>
<name>A0A6P1T2J3_9RHOB</name>
<reference evidence="1 2" key="1">
    <citation type="submission" date="2019-12" db="EMBL/GenBank/DDBJ databases">
        <title>Complete genome sequence of Algicella marina strain 9Alg 56(T) isolated from the red alga Tichocarpus crinitus.</title>
        <authorList>
            <person name="Kim S.-G."/>
            <person name="Nedashkovskaya O.I."/>
        </authorList>
    </citation>
    <scope>NUCLEOTIDE SEQUENCE [LARGE SCALE GENOMIC DNA]</scope>
    <source>
        <strain evidence="1 2">9Alg 56</strain>
    </source>
</reference>
<dbReference type="RefSeq" id="WP_161862441.1">
    <property type="nucleotide sequence ID" value="NZ_CP046620.1"/>
</dbReference>
<dbReference type="KEGG" id="amaq:GO499_12215"/>
<dbReference type="Proteomes" id="UP000464495">
    <property type="component" value="Chromosome"/>
</dbReference>
<sequence>MAYADAHSTVFPITVAFHRASDAVEKYLRYRRTYAALKAAPLDVILDLDMDAGNLKSVARDAVYK</sequence>
<gene>
    <name evidence="1" type="ORF">GO499_12215</name>
</gene>
<dbReference type="EMBL" id="CP046620">
    <property type="protein sequence ID" value="QHQ35883.1"/>
    <property type="molecule type" value="Genomic_DNA"/>
</dbReference>
<evidence type="ECO:0000313" key="1">
    <source>
        <dbReference type="EMBL" id="QHQ35883.1"/>
    </source>
</evidence>
<organism evidence="1 2">
    <name type="scientific">Algicella marina</name>
    <dbReference type="NCBI Taxonomy" id="2683284"/>
    <lineage>
        <taxon>Bacteria</taxon>
        <taxon>Pseudomonadati</taxon>
        <taxon>Pseudomonadota</taxon>
        <taxon>Alphaproteobacteria</taxon>
        <taxon>Rhodobacterales</taxon>
        <taxon>Paracoccaceae</taxon>
        <taxon>Algicella</taxon>
    </lineage>
</organism>
<dbReference type="AlphaFoldDB" id="A0A6P1T2J3"/>
<protein>
    <submittedName>
        <fullName evidence="1">Uncharacterized protein</fullName>
    </submittedName>
</protein>
<evidence type="ECO:0000313" key="2">
    <source>
        <dbReference type="Proteomes" id="UP000464495"/>
    </source>
</evidence>